<dbReference type="SMART" id="SM00320">
    <property type="entry name" value="WD40"/>
    <property type="match status" value="7"/>
</dbReference>
<dbReference type="InterPro" id="IPR036047">
    <property type="entry name" value="F-box-like_dom_sf"/>
</dbReference>
<feature type="repeat" description="WD" evidence="4">
    <location>
        <begin position="534"/>
        <end position="559"/>
    </location>
</feature>
<evidence type="ECO:0000256" key="5">
    <source>
        <dbReference type="SAM" id="MobiDB-lite"/>
    </source>
</evidence>
<feature type="region of interest" description="Disordered" evidence="5">
    <location>
        <begin position="297"/>
        <end position="319"/>
    </location>
</feature>
<evidence type="ECO:0000256" key="4">
    <source>
        <dbReference type="PROSITE-ProRule" id="PRU00221"/>
    </source>
</evidence>
<keyword evidence="1 4" id="KW-0853">WD repeat</keyword>
<feature type="repeat" description="WD" evidence="4">
    <location>
        <begin position="642"/>
        <end position="665"/>
    </location>
</feature>
<dbReference type="CDD" id="cd00200">
    <property type="entry name" value="WD40"/>
    <property type="match status" value="1"/>
</dbReference>
<evidence type="ECO:0000259" key="6">
    <source>
        <dbReference type="PROSITE" id="PS50181"/>
    </source>
</evidence>
<dbReference type="InterPro" id="IPR051075">
    <property type="entry name" value="SCF_subunit_WD-repeat"/>
</dbReference>
<dbReference type="InterPro" id="IPR020472">
    <property type="entry name" value="WD40_PAC1"/>
</dbReference>
<dbReference type="PANTHER" id="PTHR19872:SF9">
    <property type="entry name" value="UBIQUITIN-BINDING SDF UBIQUITIN LIGASE COMPLEX SUBUNIT"/>
    <property type="match status" value="1"/>
</dbReference>
<gene>
    <name evidence="7" type="ORF">F5050DRAFT_1312290</name>
</gene>
<dbReference type="EMBL" id="MU790569">
    <property type="protein sequence ID" value="KAJ3997966.1"/>
    <property type="molecule type" value="Genomic_DNA"/>
</dbReference>
<keyword evidence="2" id="KW-0677">Repeat</keyword>
<dbReference type="PROSITE" id="PS50181">
    <property type="entry name" value="FBOX"/>
    <property type="match status" value="1"/>
</dbReference>
<feature type="repeat" description="WD" evidence="4">
    <location>
        <begin position="365"/>
        <end position="411"/>
    </location>
</feature>
<evidence type="ECO:0000256" key="2">
    <source>
        <dbReference type="ARBA" id="ARBA00022737"/>
    </source>
</evidence>
<keyword evidence="3" id="KW-0833">Ubl conjugation pathway</keyword>
<dbReference type="SUPFAM" id="SSF81383">
    <property type="entry name" value="F-box domain"/>
    <property type="match status" value="1"/>
</dbReference>
<dbReference type="InterPro" id="IPR001680">
    <property type="entry name" value="WD40_rpt"/>
</dbReference>
<dbReference type="Pfam" id="PF00400">
    <property type="entry name" value="WD40"/>
    <property type="match status" value="7"/>
</dbReference>
<dbReference type="Pfam" id="PF12937">
    <property type="entry name" value="F-box-like"/>
    <property type="match status" value="1"/>
</dbReference>
<feature type="region of interest" description="Disordered" evidence="5">
    <location>
        <begin position="53"/>
        <end position="92"/>
    </location>
</feature>
<evidence type="ECO:0000256" key="1">
    <source>
        <dbReference type="ARBA" id="ARBA00022574"/>
    </source>
</evidence>
<dbReference type="PROSITE" id="PS00678">
    <property type="entry name" value="WD_REPEATS_1"/>
    <property type="match status" value="4"/>
</dbReference>
<comment type="caution">
    <text evidence="7">The sequence shown here is derived from an EMBL/GenBank/DDBJ whole genome shotgun (WGS) entry which is preliminary data.</text>
</comment>
<dbReference type="CDD" id="cd22147">
    <property type="entry name" value="F-box_SpPof1-like"/>
    <property type="match status" value="1"/>
</dbReference>
<dbReference type="PROSITE" id="PS50294">
    <property type="entry name" value="WD_REPEATS_REGION"/>
    <property type="match status" value="4"/>
</dbReference>
<proteinExistence type="predicted"/>
<name>A0ABQ8QHK8_9AGAR</name>
<reference evidence="7" key="1">
    <citation type="submission" date="2022-08" db="EMBL/GenBank/DDBJ databases">
        <authorList>
            <consortium name="DOE Joint Genome Institute"/>
            <person name="Min B."/>
            <person name="Riley R."/>
            <person name="Sierra-Patev S."/>
            <person name="Naranjo-Ortiz M."/>
            <person name="Looney B."/>
            <person name="Konkel Z."/>
            <person name="Slot J.C."/>
            <person name="Sakamoto Y."/>
            <person name="Steenwyk J.L."/>
            <person name="Rokas A."/>
            <person name="Carro J."/>
            <person name="Camarero S."/>
            <person name="Ferreira P."/>
            <person name="Molpeceres G."/>
            <person name="Ruiz-Duenas F.J."/>
            <person name="Serrano A."/>
            <person name="Henrissat B."/>
            <person name="Drula E."/>
            <person name="Hughes K.W."/>
            <person name="Mata J.L."/>
            <person name="Ishikawa N.K."/>
            <person name="Vargas-Isla R."/>
            <person name="Ushijima S."/>
            <person name="Smith C.A."/>
            <person name="Ahrendt S."/>
            <person name="Andreopoulos W."/>
            <person name="He G."/>
            <person name="Labutti K."/>
            <person name="Lipzen A."/>
            <person name="Ng V."/>
            <person name="Sandor L."/>
            <person name="Barry K."/>
            <person name="Martinez A.T."/>
            <person name="Xiao Y."/>
            <person name="Gibbons J.G."/>
            <person name="Terashima K."/>
            <person name="Hibbett D.S."/>
            <person name="Grigoriev I.V."/>
        </authorList>
    </citation>
    <scope>NUCLEOTIDE SEQUENCE</scope>
    <source>
        <strain evidence="7">TFB10827</strain>
    </source>
</reference>
<keyword evidence="8" id="KW-1185">Reference proteome</keyword>
<dbReference type="InterPro" id="IPR019775">
    <property type="entry name" value="WD40_repeat_CS"/>
</dbReference>
<feature type="repeat" description="WD" evidence="4">
    <location>
        <begin position="724"/>
        <end position="757"/>
    </location>
</feature>
<dbReference type="InterPro" id="IPR015943">
    <property type="entry name" value="WD40/YVTN_repeat-like_dom_sf"/>
</dbReference>
<dbReference type="PROSITE" id="PS50082">
    <property type="entry name" value="WD_REPEATS_2"/>
    <property type="match status" value="6"/>
</dbReference>
<feature type="repeat" description="WD" evidence="4">
    <location>
        <begin position="412"/>
        <end position="451"/>
    </location>
</feature>
<evidence type="ECO:0000256" key="3">
    <source>
        <dbReference type="ARBA" id="ARBA00022786"/>
    </source>
</evidence>
<feature type="domain" description="F-box" evidence="6">
    <location>
        <begin position="194"/>
        <end position="240"/>
    </location>
</feature>
<protein>
    <submittedName>
        <fullName evidence="7">WD40-repeat-containing domain protein</fullName>
    </submittedName>
</protein>
<dbReference type="InterPro" id="IPR036322">
    <property type="entry name" value="WD40_repeat_dom_sf"/>
</dbReference>
<sequence>MGRSARALKLNQDGAIFGEPCIYSSPFLFGRPLTFISRSMSISHIMPSLPKHSTSTLCDTLPAPRLSKDTDNTMSSYADDKSKTPPLPKLLSDSLRPSIIKEPLRLSSTSLQQPPGRKLCVRHQRMADEGTNLKLQHSLDALSLEERESVNAIWSSFSSSSHPRRALILQGLLTMCCFSQLSLLTEQLAHLIRIDPFAVLPREISLKVLRYLDATSLCRAAQVTKKWKSLADDDILWRGICEQHIGQKCHKCGWGLPVLEKKKIYHLPGHSVSPCPSPDLSSLKRALEDSTDLVAPPLKRQRSDVQHSSCSSDADPESLISSSSSLLTFTDAKPAATTRPWKDVYSERMTIERNWRRGRCTVRTLKGHTDGVMCLQYSETLTHPSFPVLITGSYDRTVRVWNLETGVELHCLKGHTRAIRALQFDDVKLITGSMDMTLKVWDWRRGRCIRTLAGHTEGVVCLNFDSNVLASGSVDATIKVWNLRTGGAFTLRGHQDWVNSVQLWDSLKTGQSSASSTTPVFDVPGCGAPQIDPGKMLFSASDDGTIRLWDLTLRTCIKQFTGHVGQVQSIKLLLADECDEPADVEMTDLDQEERTLNHVVALDSSSSSKPSVASTSSSGFVSDRSLTARPAASSVWKTKQPLLVSGSLDNTTKIWDIETGQPIQTFFGHIEGVWSVSVNKMRLVSGSHDRTIKVSISEPLSFRCAKAILRQVWNREEGRCVSTLVGHTAAVSCVSLGEDKIISGSDDCDVKVWSFSG</sequence>
<dbReference type="Proteomes" id="UP001163828">
    <property type="component" value="Unassembled WGS sequence"/>
</dbReference>
<evidence type="ECO:0000313" key="7">
    <source>
        <dbReference type="EMBL" id="KAJ3997966.1"/>
    </source>
</evidence>
<organism evidence="7 8">
    <name type="scientific">Lentinula boryana</name>
    <dbReference type="NCBI Taxonomy" id="40481"/>
    <lineage>
        <taxon>Eukaryota</taxon>
        <taxon>Fungi</taxon>
        <taxon>Dikarya</taxon>
        <taxon>Basidiomycota</taxon>
        <taxon>Agaricomycotina</taxon>
        <taxon>Agaricomycetes</taxon>
        <taxon>Agaricomycetidae</taxon>
        <taxon>Agaricales</taxon>
        <taxon>Marasmiineae</taxon>
        <taxon>Omphalotaceae</taxon>
        <taxon>Lentinula</taxon>
    </lineage>
</organism>
<dbReference type="SUPFAM" id="SSF50978">
    <property type="entry name" value="WD40 repeat-like"/>
    <property type="match status" value="2"/>
</dbReference>
<dbReference type="Gene3D" id="2.130.10.10">
    <property type="entry name" value="YVTN repeat-like/Quinoprotein amine dehydrogenase"/>
    <property type="match status" value="4"/>
</dbReference>
<feature type="repeat" description="WD" evidence="4">
    <location>
        <begin position="452"/>
        <end position="491"/>
    </location>
</feature>
<dbReference type="InterPro" id="IPR001810">
    <property type="entry name" value="F-box_dom"/>
</dbReference>
<dbReference type="PANTHER" id="PTHR19872">
    <property type="entry name" value="UBIQUITIN LIGASE SPECIFICITY FACTOR/HREP PROTEIN"/>
    <property type="match status" value="1"/>
</dbReference>
<dbReference type="Gene3D" id="1.20.1280.50">
    <property type="match status" value="1"/>
</dbReference>
<evidence type="ECO:0000313" key="8">
    <source>
        <dbReference type="Proteomes" id="UP001163828"/>
    </source>
</evidence>
<accession>A0ABQ8QHK8</accession>
<dbReference type="SMART" id="SM00256">
    <property type="entry name" value="FBOX"/>
    <property type="match status" value="1"/>
</dbReference>
<dbReference type="PRINTS" id="PR00320">
    <property type="entry name" value="GPROTEINBRPT"/>
</dbReference>